<keyword evidence="2" id="KW-1185">Reference proteome</keyword>
<dbReference type="AlphaFoldDB" id="A0A1G9QA66"/>
<dbReference type="STRING" id="1075417.SAMN05421823_11099"/>
<reference evidence="1 2" key="1">
    <citation type="submission" date="2016-10" db="EMBL/GenBank/DDBJ databases">
        <authorList>
            <person name="de Groot N.N."/>
        </authorList>
    </citation>
    <scope>NUCLEOTIDE SEQUENCE [LARGE SCALE GENOMIC DNA]</scope>
    <source>
        <strain evidence="1 2">DSM 25186</strain>
    </source>
</reference>
<protein>
    <submittedName>
        <fullName evidence="1">Uncharacterized protein</fullName>
    </submittedName>
</protein>
<sequence>MKVETYQIQDWEEPETGLVLAENDEWILVHYIPSDYVVDGYKLFKKSFVQQRLHSEHEARVEKVLRLKNVTDEPPEGFAFGTTIELLQWVEDRYGIFEFQEEDEEGLYYGKISYASADTLVIDMILADGTVDTDYDYEYDVDEIRAITFGSDYHLSLRLLWLDQQASAEGPELD</sequence>
<dbReference type="Proteomes" id="UP000198510">
    <property type="component" value="Unassembled WGS sequence"/>
</dbReference>
<dbReference type="OrthoDB" id="893348at2"/>
<evidence type="ECO:0000313" key="1">
    <source>
        <dbReference type="EMBL" id="SDM07972.1"/>
    </source>
</evidence>
<evidence type="ECO:0000313" key="2">
    <source>
        <dbReference type="Proteomes" id="UP000198510"/>
    </source>
</evidence>
<name>A0A1G9QA66_9BACT</name>
<gene>
    <name evidence="1" type="ORF">SAMN05421823_11099</name>
</gene>
<dbReference type="EMBL" id="FNFO01000010">
    <property type="protein sequence ID" value="SDM07972.1"/>
    <property type="molecule type" value="Genomic_DNA"/>
</dbReference>
<organism evidence="1 2">
    <name type="scientific">Catalinimonas alkaloidigena</name>
    <dbReference type="NCBI Taxonomy" id="1075417"/>
    <lineage>
        <taxon>Bacteria</taxon>
        <taxon>Pseudomonadati</taxon>
        <taxon>Bacteroidota</taxon>
        <taxon>Cytophagia</taxon>
        <taxon>Cytophagales</taxon>
        <taxon>Catalimonadaceae</taxon>
        <taxon>Catalinimonas</taxon>
    </lineage>
</organism>
<dbReference type="RefSeq" id="WP_089686121.1">
    <property type="nucleotide sequence ID" value="NZ_FNFO01000010.1"/>
</dbReference>
<proteinExistence type="predicted"/>
<accession>A0A1G9QA66</accession>